<dbReference type="AlphaFoldDB" id="A0A6N8S3Q6"/>
<dbReference type="EMBL" id="WUMK01000001">
    <property type="protein sequence ID" value="MXN43719.1"/>
    <property type="molecule type" value="Genomic_DNA"/>
</dbReference>
<accession>A0A6N8S3Q6</accession>
<feature type="domain" description="Beta-lactamase-related" evidence="1">
    <location>
        <begin position="38"/>
        <end position="322"/>
    </location>
</feature>
<dbReference type="OrthoDB" id="9814204at2"/>
<organism evidence="2 3">
    <name type="scientific">Shinella kummerowiae</name>
    <dbReference type="NCBI Taxonomy" id="417745"/>
    <lineage>
        <taxon>Bacteria</taxon>
        <taxon>Pseudomonadati</taxon>
        <taxon>Pseudomonadota</taxon>
        <taxon>Alphaproteobacteria</taxon>
        <taxon>Hyphomicrobiales</taxon>
        <taxon>Rhizobiaceae</taxon>
        <taxon>Shinella</taxon>
    </lineage>
</organism>
<dbReference type="InterPro" id="IPR001466">
    <property type="entry name" value="Beta-lactam-related"/>
</dbReference>
<proteinExistence type="predicted"/>
<dbReference type="Gene3D" id="3.40.710.10">
    <property type="entry name" value="DD-peptidase/beta-lactamase superfamily"/>
    <property type="match status" value="1"/>
</dbReference>
<name>A0A6N8S3Q6_9HYPH</name>
<comment type="caution">
    <text evidence="2">The sequence shown here is derived from an EMBL/GenBank/DDBJ whole genome shotgun (WGS) entry which is preliminary data.</text>
</comment>
<dbReference type="InterPro" id="IPR050789">
    <property type="entry name" value="Diverse_Enzym_Activities"/>
</dbReference>
<evidence type="ECO:0000259" key="1">
    <source>
        <dbReference type="Pfam" id="PF00144"/>
    </source>
</evidence>
<dbReference type="PANTHER" id="PTHR43283">
    <property type="entry name" value="BETA-LACTAMASE-RELATED"/>
    <property type="match status" value="1"/>
</dbReference>
<keyword evidence="3" id="KW-1185">Reference proteome</keyword>
<dbReference type="Proteomes" id="UP000435802">
    <property type="component" value="Unassembled WGS sequence"/>
</dbReference>
<evidence type="ECO:0000313" key="3">
    <source>
        <dbReference type="Proteomes" id="UP000435802"/>
    </source>
</evidence>
<reference evidence="2 3" key="1">
    <citation type="submission" date="2019-12" db="EMBL/GenBank/DDBJ databases">
        <title>Shinella kummerowiae sp. nov., a symbiotic bacterium isolated from root nodules of the herbal legume Kummerowia stipulacea.</title>
        <authorList>
            <person name="Gao J."/>
        </authorList>
    </citation>
    <scope>NUCLEOTIDE SEQUENCE [LARGE SCALE GENOMIC DNA]</scope>
    <source>
        <strain evidence="2 3">CCBAU 25048</strain>
    </source>
</reference>
<dbReference type="GO" id="GO:0016787">
    <property type="term" value="F:hydrolase activity"/>
    <property type="evidence" value="ECO:0007669"/>
    <property type="project" value="UniProtKB-KW"/>
</dbReference>
<dbReference type="InterPro" id="IPR012338">
    <property type="entry name" value="Beta-lactam/transpept-like"/>
</dbReference>
<sequence length="349" mass="38213">MVAMGDEKQSAADMGFDPGMKRKLLAGIEAGLLRDVHAVLVSRGGHLVLEHYRDAPDESWGRPLGTVAFDAHTLHDLRSVTKSVVSLLYGMALDRGLVPPPEAPLLVQFPEYPDLAADPARVGLTIGHALNMTLGLDWDEYRSYADPLNSEIAMENAPDRYRFVLEQAVIHAPGTNWVYSGGATALVGAIIERGTGRRIEDFAREALFEPLGIAHFEWMSGRDGIASPASGLRLNARDLLRIGQLVLDGGCVDDRHIVSQRWIEMSLKPSVATGDGLRYGCFWFHDEAPVLGLPKHWVAGFGNGGQRLWLMPELGIACVIYSGAYNAPDGWVSPTRIWREIVLANLRSV</sequence>
<dbReference type="Pfam" id="PF00144">
    <property type="entry name" value="Beta-lactamase"/>
    <property type="match status" value="1"/>
</dbReference>
<dbReference type="PANTHER" id="PTHR43283:SF7">
    <property type="entry name" value="BETA-LACTAMASE-RELATED DOMAIN-CONTAINING PROTEIN"/>
    <property type="match status" value="1"/>
</dbReference>
<gene>
    <name evidence="2" type="ORF">GR138_00870</name>
</gene>
<keyword evidence="2" id="KW-0378">Hydrolase</keyword>
<evidence type="ECO:0000313" key="2">
    <source>
        <dbReference type="EMBL" id="MXN43719.1"/>
    </source>
</evidence>
<protein>
    <submittedName>
        <fullName evidence="2">Serine hydrolase</fullName>
    </submittedName>
</protein>
<dbReference type="SUPFAM" id="SSF56601">
    <property type="entry name" value="beta-lactamase/transpeptidase-like"/>
    <property type="match status" value="1"/>
</dbReference>